<dbReference type="SUPFAM" id="SSF55961">
    <property type="entry name" value="Bet v1-like"/>
    <property type="match status" value="1"/>
</dbReference>
<reference evidence="1 2" key="1">
    <citation type="submission" date="2018-03" db="EMBL/GenBank/DDBJ databases">
        <authorList>
            <person name="Keele B.F."/>
        </authorList>
    </citation>
    <scope>NUCLEOTIDE SEQUENCE [LARGE SCALE GENOMIC DNA]</scope>
    <source>
        <strain evidence="1 2">CECT 8599</strain>
    </source>
</reference>
<gene>
    <name evidence="1" type="ORF">ASD8599_00635</name>
</gene>
<sequence>MIFSTREDIDAPIETVFDMLCEFDIYERAAMRRGAEVRRMDKLTAQGVGMKWHAEFSMRGKHREVDVEVTRFDRPNEIALMSTSSGLEGKGFVQLLALSKTRTRMSVEFEVKPTSLPARLLLQSLKLAKGTLTKRFKLRAAQYAKTLEDRARNVA</sequence>
<evidence type="ECO:0000313" key="1">
    <source>
        <dbReference type="EMBL" id="SPH19895.1"/>
    </source>
</evidence>
<evidence type="ECO:0000313" key="2">
    <source>
        <dbReference type="Proteomes" id="UP000244880"/>
    </source>
</evidence>
<proteinExistence type="predicted"/>
<keyword evidence="2" id="KW-1185">Reference proteome</keyword>
<dbReference type="EMBL" id="OMOR01000001">
    <property type="protein sequence ID" value="SPH19895.1"/>
    <property type="molecule type" value="Genomic_DNA"/>
</dbReference>
<organism evidence="1 2">
    <name type="scientific">Ascidiaceihabitans donghaensis</name>
    <dbReference type="NCBI Taxonomy" id="1510460"/>
    <lineage>
        <taxon>Bacteria</taxon>
        <taxon>Pseudomonadati</taxon>
        <taxon>Pseudomonadota</taxon>
        <taxon>Alphaproteobacteria</taxon>
        <taxon>Rhodobacterales</taxon>
        <taxon>Paracoccaceae</taxon>
        <taxon>Ascidiaceihabitans</taxon>
    </lineage>
</organism>
<accession>A0A2R8BA00</accession>
<dbReference type="AlphaFoldDB" id="A0A2R8BA00"/>
<protein>
    <recommendedName>
        <fullName evidence="3">Coenzyme Q-binding protein COQ10 START domain-containing protein</fullName>
    </recommendedName>
</protein>
<evidence type="ECO:0008006" key="3">
    <source>
        <dbReference type="Google" id="ProtNLM"/>
    </source>
</evidence>
<name>A0A2R8BA00_9RHOB</name>
<dbReference type="OrthoDB" id="7860307at2"/>
<dbReference type="Proteomes" id="UP000244880">
    <property type="component" value="Unassembled WGS sequence"/>
</dbReference>
<dbReference type="CDD" id="cd07812">
    <property type="entry name" value="SRPBCC"/>
    <property type="match status" value="1"/>
</dbReference>
<dbReference type="RefSeq" id="WP_108827183.1">
    <property type="nucleotide sequence ID" value="NZ_OMOR01000001.1"/>
</dbReference>
<dbReference type="InterPro" id="IPR023393">
    <property type="entry name" value="START-like_dom_sf"/>
</dbReference>
<dbReference type="Gene3D" id="3.30.530.20">
    <property type="match status" value="1"/>
</dbReference>